<proteinExistence type="predicted"/>
<accession>A0A0D9XGM6</accession>
<name>A0A0D9XGM6_9ORYZ</name>
<protein>
    <submittedName>
        <fullName evidence="1">Uncharacterized protein</fullName>
    </submittedName>
</protein>
<reference evidence="1" key="3">
    <citation type="submission" date="2015-04" db="UniProtKB">
        <authorList>
            <consortium name="EnsemblPlants"/>
        </authorList>
    </citation>
    <scope>IDENTIFICATION</scope>
</reference>
<keyword evidence="2" id="KW-1185">Reference proteome</keyword>
<reference evidence="2" key="2">
    <citation type="submission" date="2013-12" db="EMBL/GenBank/DDBJ databases">
        <authorList>
            <person name="Yu Y."/>
            <person name="Lee S."/>
            <person name="de Baynast K."/>
            <person name="Wissotski M."/>
            <person name="Liu L."/>
            <person name="Talag J."/>
            <person name="Goicoechea J."/>
            <person name="Angelova A."/>
            <person name="Jetty R."/>
            <person name="Kudrna D."/>
            <person name="Golser W."/>
            <person name="Rivera L."/>
            <person name="Zhang J."/>
            <person name="Wing R."/>
        </authorList>
    </citation>
    <scope>NUCLEOTIDE SEQUENCE</scope>
</reference>
<dbReference type="Proteomes" id="UP000032180">
    <property type="component" value="Chromosome 9"/>
</dbReference>
<dbReference type="AlphaFoldDB" id="A0A0D9XGM6"/>
<evidence type="ECO:0000313" key="1">
    <source>
        <dbReference type="EnsemblPlants" id="LPERR09G15170.2"/>
    </source>
</evidence>
<organism evidence="1 2">
    <name type="scientific">Leersia perrieri</name>
    <dbReference type="NCBI Taxonomy" id="77586"/>
    <lineage>
        <taxon>Eukaryota</taxon>
        <taxon>Viridiplantae</taxon>
        <taxon>Streptophyta</taxon>
        <taxon>Embryophyta</taxon>
        <taxon>Tracheophyta</taxon>
        <taxon>Spermatophyta</taxon>
        <taxon>Magnoliopsida</taxon>
        <taxon>Liliopsida</taxon>
        <taxon>Poales</taxon>
        <taxon>Poaceae</taxon>
        <taxon>BOP clade</taxon>
        <taxon>Oryzoideae</taxon>
        <taxon>Oryzeae</taxon>
        <taxon>Oryzinae</taxon>
        <taxon>Leersia</taxon>
    </lineage>
</organism>
<dbReference type="EnsemblPlants" id="LPERR09G15170.2">
    <property type="protein sequence ID" value="LPERR09G15170.2"/>
    <property type="gene ID" value="LPERR09G15170"/>
</dbReference>
<dbReference type="Gramene" id="LPERR09G15170.2">
    <property type="protein sequence ID" value="LPERR09G15170.2"/>
    <property type="gene ID" value="LPERR09G15170"/>
</dbReference>
<sequence>MNNRDMAIVEGHLTLVRLCTCHCSDFGWCLPAWDLWLSAHGVNRRIREDLMFDSCDLEVDEHTRNIELLPRLPDRPPMAKLIGSSHYQLY</sequence>
<evidence type="ECO:0000313" key="2">
    <source>
        <dbReference type="Proteomes" id="UP000032180"/>
    </source>
</evidence>
<dbReference type="HOGENOM" id="CLU_2444064_0_0_1"/>
<reference evidence="1 2" key="1">
    <citation type="submission" date="2012-08" db="EMBL/GenBank/DDBJ databases">
        <title>Oryza genome evolution.</title>
        <authorList>
            <person name="Wing R.A."/>
        </authorList>
    </citation>
    <scope>NUCLEOTIDE SEQUENCE</scope>
</reference>